<comment type="caution">
    <text evidence="3">The sequence shown here is derived from an EMBL/GenBank/DDBJ whole genome shotgun (WGS) entry which is preliminary data.</text>
</comment>
<gene>
    <name evidence="3" type="primary">atpI</name>
    <name evidence="3" type="ORF">GCM10011390_37470</name>
</gene>
<dbReference type="AlphaFoldDB" id="A0A916ZUJ2"/>
<dbReference type="GO" id="GO:0045259">
    <property type="term" value="C:proton-transporting ATP synthase complex"/>
    <property type="evidence" value="ECO:0007669"/>
    <property type="project" value="UniProtKB-UniRule"/>
</dbReference>
<organism evidence="3 4">
    <name type="scientific">Aureimonas endophytica</name>
    <dbReference type="NCBI Taxonomy" id="2027858"/>
    <lineage>
        <taxon>Bacteria</taxon>
        <taxon>Pseudomonadati</taxon>
        <taxon>Pseudomonadota</taxon>
        <taxon>Alphaproteobacteria</taxon>
        <taxon>Hyphomicrobiales</taxon>
        <taxon>Aurantimonadaceae</taxon>
        <taxon>Aureimonas</taxon>
    </lineage>
</organism>
<keyword evidence="1 2" id="KW-0472">Membrane</keyword>
<keyword evidence="4" id="KW-1185">Reference proteome</keyword>
<comment type="function">
    <text evidence="1">A possible function for this protein is to guide the assembly of the membrane sector of the ATPase enzyme complex.</text>
</comment>
<dbReference type="EMBL" id="BMIQ01000006">
    <property type="protein sequence ID" value="GGE14866.1"/>
    <property type="molecule type" value="Genomic_DNA"/>
</dbReference>
<keyword evidence="1" id="KW-0406">Ion transport</keyword>
<dbReference type="GO" id="GO:1902600">
    <property type="term" value="P:proton transmembrane transport"/>
    <property type="evidence" value="ECO:0007669"/>
    <property type="project" value="UniProtKB-KW"/>
</dbReference>
<reference evidence="3" key="1">
    <citation type="journal article" date="2014" name="Int. J. Syst. Evol. Microbiol.">
        <title>Complete genome sequence of Corynebacterium casei LMG S-19264T (=DSM 44701T), isolated from a smear-ripened cheese.</title>
        <authorList>
            <consortium name="US DOE Joint Genome Institute (JGI-PGF)"/>
            <person name="Walter F."/>
            <person name="Albersmeier A."/>
            <person name="Kalinowski J."/>
            <person name="Ruckert C."/>
        </authorList>
    </citation>
    <scope>NUCLEOTIDE SEQUENCE</scope>
    <source>
        <strain evidence="3">CGMCC 1.15367</strain>
    </source>
</reference>
<sequence length="110" mass="11518">MAGEDGDEDLRRRGDALAARIAESRARLPGNQPEANRTQGMRGVAEGFKIASEFVAGVLVGTAIGYGIDSLFGTRPFGLIVFLLIGFAAGVLNVVRGTARSSEPPDGQSR</sequence>
<feature type="transmembrane region" description="Helical" evidence="2">
    <location>
        <begin position="74"/>
        <end position="95"/>
    </location>
</feature>
<comment type="similarity">
    <text evidence="1">Belongs to the bacterial AtpI family.</text>
</comment>
<evidence type="ECO:0000256" key="2">
    <source>
        <dbReference type="SAM" id="Phobius"/>
    </source>
</evidence>
<dbReference type="RefSeq" id="WP_244639574.1">
    <property type="nucleotide sequence ID" value="NZ_BMIQ01000006.1"/>
</dbReference>
<proteinExistence type="inferred from homology"/>
<dbReference type="InterPro" id="IPR016989">
    <property type="entry name" value="Atp1_alphaprobac"/>
</dbReference>
<reference evidence="3" key="2">
    <citation type="submission" date="2020-09" db="EMBL/GenBank/DDBJ databases">
        <authorList>
            <person name="Sun Q."/>
            <person name="Zhou Y."/>
        </authorList>
    </citation>
    <scope>NUCLEOTIDE SEQUENCE</scope>
    <source>
        <strain evidence="3">CGMCC 1.15367</strain>
    </source>
</reference>
<name>A0A916ZUJ2_9HYPH</name>
<keyword evidence="1" id="KW-0813">Transport</keyword>
<dbReference type="Proteomes" id="UP000644699">
    <property type="component" value="Unassembled WGS sequence"/>
</dbReference>
<evidence type="ECO:0000313" key="4">
    <source>
        <dbReference type="Proteomes" id="UP000644699"/>
    </source>
</evidence>
<protein>
    <recommendedName>
        <fullName evidence="1">ATP synthase protein I</fullName>
    </recommendedName>
</protein>
<keyword evidence="2" id="KW-0812">Transmembrane</keyword>
<keyword evidence="1" id="KW-0375">Hydrogen ion transport</keyword>
<accession>A0A916ZUJ2</accession>
<keyword evidence="2" id="KW-1133">Transmembrane helix</keyword>
<dbReference type="InterPro" id="IPR032820">
    <property type="entry name" value="ATPase_put"/>
</dbReference>
<evidence type="ECO:0000313" key="3">
    <source>
        <dbReference type="EMBL" id="GGE14866.1"/>
    </source>
</evidence>
<dbReference type="Pfam" id="PF09527">
    <property type="entry name" value="ATPase_gene1"/>
    <property type="match status" value="1"/>
</dbReference>
<dbReference type="PIRSF" id="PIRSF032126">
    <property type="entry name" value="F0F1_ATP_synthase_subunit_I"/>
    <property type="match status" value="1"/>
</dbReference>
<feature type="transmembrane region" description="Helical" evidence="2">
    <location>
        <begin position="50"/>
        <end position="68"/>
    </location>
</feature>
<evidence type="ECO:0000256" key="1">
    <source>
        <dbReference type="PIRNR" id="PIRNR032126"/>
    </source>
</evidence>